<gene>
    <name evidence="1" type="primary">106068818</name>
    <name evidence="4" type="synonym">LOC106068818</name>
</gene>
<evidence type="ECO:0000313" key="3">
    <source>
        <dbReference type="Proteomes" id="UP001165740"/>
    </source>
</evidence>
<dbReference type="KEGG" id="bgt:106068818"/>
<dbReference type="PANTHER" id="PTHR16797">
    <property type="entry name" value="FACTOR VIII-ASSOCIATED GENE 1"/>
    <property type="match status" value="1"/>
</dbReference>
<evidence type="ECO:0000313" key="2">
    <source>
        <dbReference type="Proteomes" id="UP000076420"/>
    </source>
</evidence>
<sequence length="315" mass="34993">MEKDSDILLKYRAITNKLKKRFLKKPNVAEGSEQFASLAKSLKNQECPQYAGFCCLAQARCEHTLSNAAGEAQALTDAARAFLEAELMDRELGVPGFQENLTSSINCYSHAIRVHIENKQIALAASLCLEVGNVLRKVNKPGEAIAHYQRAAELQSQSALDCLDALNMVAKCKMDTKDFEGALAVLTEMAYLAHERGGSSTTGKPIGAYCDILAKCEITRVLLLLLLQPTPQRIRPEHAQTLEKYTWESCDSITEMYLGEDLYLLLQSVVMACQSLDLESLRALQKELWPLFDCEQNQLLHFVIQELAHPSGEGL</sequence>
<dbReference type="Proteomes" id="UP000076420">
    <property type="component" value="Unassembled WGS sequence"/>
</dbReference>
<proteinExistence type="predicted"/>
<dbReference type="SUPFAM" id="SSF48452">
    <property type="entry name" value="TPR-like"/>
    <property type="match status" value="1"/>
</dbReference>
<keyword evidence="3" id="KW-1185">Reference proteome</keyword>
<dbReference type="VEuPathDB" id="VectorBase:BGLB035731"/>
<dbReference type="GO" id="GO:0099518">
    <property type="term" value="P:vesicle cytoskeletal trafficking"/>
    <property type="evidence" value="ECO:0007669"/>
    <property type="project" value="TreeGrafter"/>
</dbReference>
<name>A0A2C9LWC8_BIOGL</name>
<dbReference type="InterPro" id="IPR039494">
    <property type="entry name" value="F8A"/>
</dbReference>
<reference evidence="4" key="2">
    <citation type="submission" date="2025-04" db="UniProtKB">
        <authorList>
            <consortium name="RefSeq"/>
        </authorList>
    </citation>
    <scope>IDENTIFICATION</scope>
</reference>
<protein>
    <submittedName>
        <fullName evidence="4">40-kDa huntingtin-associated protein-like</fullName>
    </submittedName>
</protein>
<dbReference type="VEuPathDB" id="VectorBase:BGLAX_036220"/>
<evidence type="ECO:0000313" key="4">
    <source>
        <dbReference type="RefSeq" id="XP_013083757.1"/>
    </source>
</evidence>
<dbReference type="EnsemblMetazoa" id="BGLB035731-RA">
    <property type="protein sequence ID" value="BGLB035731-PA"/>
    <property type="gene ID" value="BGLB035731"/>
</dbReference>
<evidence type="ECO:0000313" key="1">
    <source>
        <dbReference type="EnsemblMetazoa" id="BGLB035731-PA"/>
    </source>
</evidence>
<dbReference type="RefSeq" id="XP_013083757.1">
    <property type="nucleotide sequence ID" value="XM_013228303.2"/>
</dbReference>
<dbReference type="AlphaFoldDB" id="A0A2C9LWC8"/>
<dbReference type="STRING" id="6526.A0A2C9LWC8"/>
<dbReference type="GeneID" id="106068818"/>
<dbReference type="Proteomes" id="UP001165740">
    <property type="component" value="Chromosome 2"/>
</dbReference>
<dbReference type="Gene3D" id="1.25.40.10">
    <property type="entry name" value="Tetratricopeptide repeat domain"/>
    <property type="match status" value="1"/>
</dbReference>
<organism evidence="1 2">
    <name type="scientific">Biomphalaria glabrata</name>
    <name type="common">Bloodfluke planorb</name>
    <name type="synonym">Freshwater snail</name>
    <dbReference type="NCBI Taxonomy" id="6526"/>
    <lineage>
        <taxon>Eukaryota</taxon>
        <taxon>Metazoa</taxon>
        <taxon>Spiralia</taxon>
        <taxon>Lophotrochozoa</taxon>
        <taxon>Mollusca</taxon>
        <taxon>Gastropoda</taxon>
        <taxon>Heterobranchia</taxon>
        <taxon>Euthyneura</taxon>
        <taxon>Panpulmonata</taxon>
        <taxon>Hygrophila</taxon>
        <taxon>Lymnaeoidea</taxon>
        <taxon>Planorbidae</taxon>
        <taxon>Biomphalaria</taxon>
    </lineage>
</organism>
<dbReference type="Pfam" id="PF14938">
    <property type="entry name" value="SNAP"/>
    <property type="match status" value="1"/>
</dbReference>
<dbReference type="PANTHER" id="PTHR16797:SF4">
    <property type="entry name" value="40-KDA HUNTINGTIN-ASSOCIATED PROTEIN"/>
    <property type="match status" value="1"/>
</dbReference>
<accession>A0A2C9LWC8</accession>
<dbReference type="OrthoDB" id="10249246at2759"/>
<reference evidence="1" key="1">
    <citation type="submission" date="2020-05" db="UniProtKB">
        <authorList>
            <consortium name="EnsemblMetazoa"/>
        </authorList>
    </citation>
    <scope>IDENTIFICATION</scope>
    <source>
        <strain evidence="1">BB02</strain>
    </source>
</reference>
<dbReference type="OMA" id="ELWQYAG"/>
<dbReference type="InterPro" id="IPR011990">
    <property type="entry name" value="TPR-like_helical_dom_sf"/>
</dbReference>
<dbReference type="GO" id="GO:0005769">
    <property type="term" value="C:early endosome"/>
    <property type="evidence" value="ECO:0007669"/>
    <property type="project" value="TreeGrafter"/>
</dbReference>